<protein>
    <submittedName>
        <fullName evidence="1">Phosphoglycolate phosphatase</fullName>
    </submittedName>
</protein>
<dbReference type="PANTHER" id="PTHR10000:SF8">
    <property type="entry name" value="HAD SUPERFAMILY HYDROLASE-LIKE, TYPE 3"/>
    <property type="match status" value="1"/>
</dbReference>
<dbReference type="InterPro" id="IPR006379">
    <property type="entry name" value="HAD-SF_hydro_IIB"/>
</dbReference>
<organism evidence="1 2">
    <name type="scientific">Pelolinea submarina</name>
    <dbReference type="NCBI Taxonomy" id="913107"/>
    <lineage>
        <taxon>Bacteria</taxon>
        <taxon>Bacillati</taxon>
        <taxon>Chloroflexota</taxon>
        <taxon>Anaerolineae</taxon>
        <taxon>Anaerolineales</taxon>
        <taxon>Anaerolineaceae</taxon>
        <taxon>Pelolinea</taxon>
    </lineage>
</organism>
<accession>A0A347ZNU6</accession>
<dbReference type="InterPro" id="IPR023214">
    <property type="entry name" value="HAD_sf"/>
</dbReference>
<dbReference type="SFLD" id="SFLDG01140">
    <property type="entry name" value="C2.B:_Phosphomannomutase_and_P"/>
    <property type="match status" value="1"/>
</dbReference>
<dbReference type="EMBL" id="QUMS01000002">
    <property type="protein sequence ID" value="REG08580.1"/>
    <property type="molecule type" value="Genomic_DNA"/>
</dbReference>
<dbReference type="SFLD" id="SFLDS00003">
    <property type="entry name" value="Haloacid_Dehalogenase"/>
    <property type="match status" value="1"/>
</dbReference>
<dbReference type="OrthoDB" id="9790031at2"/>
<dbReference type="NCBIfam" id="TIGR01484">
    <property type="entry name" value="HAD-SF-IIB"/>
    <property type="match status" value="1"/>
</dbReference>
<dbReference type="Proteomes" id="UP000256388">
    <property type="component" value="Unassembled WGS sequence"/>
</dbReference>
<evidence type="ECO:0000313" key="2">
    <source>
        <dbReference type="Proteomes" id="UP000256388"/>
    </source>
</evidence>
<dbReference type="NCBIfam" id="TIGR00099">
    <property type="entry name" value="Cof-subfamily"/>
    <property type="match status" value="1"/>
</dbReference>
<sequence>MSKDLQTAFDLIAIDCDGTILDSGKNVSAGAHEAVAEACANGVEVTLISGRNYGSMEFIVDEIGIAAPIIGGGGAFIYDVQSKKTIEKHPLPLPETRELVRLCRKEEVILVLEYVHNAIQERSFPPGKRPHPKHGYQRHIIPDLLEELDKLGEPPVKAMVLGESQTLKMVFERIQRLGLFDSMSFSSSSSIDIVPSGVNKGSSLTALAQHLNVPLQRVAVIGDWLNDLDMFRISGFSIAMGNAPDEVKAAADLVAPENDHSGAAWAIREILKRNQSAG</sequence>
<gene>
    <name evidence="1" type="ORF">DFR64_1952</name>
</gene>
<dbReference type="GO" id="GO:0016791">
    <property type="term" value="F:phosphatase activity"/>
    <property type="evidence" value="ECO:0007669"/>
    <property type="project" value="TreeGrafter"/>
</dbReference>
<evidence type="ECO:0000313" key="1">
    <source>
        <dbReference type="EMBL" id="REG08580.1"/>
    </source>
</evidence>
<dbReference type="Gene3D" id="3.30.1240.10">
    <property type="match status" value="1"/>
</dbReference>
<dbReference type="AlphaFoldDB" id="A0A347ZNU6"/>
<name>A0A347ZNU6_9CHLR</name>
<keyword evidence="2" id="KW-1185">Reference proteome</keyword>
<dbReference type="InterPro" id="IPR036412">
    <property type="entry name" value="HAD-like_sf"/>
</dbReference>
<dbReference type="Pfam" id="PF08282">
    <property type="entry name" value="Hydrolase_3"/>
    <property type="match status" value="1"/>
</dbReference>
<comment type="caution">
    <text evidence="1">The sequence shown here is derived from an EMBL/GenBank/DDBJ whole genome shotgun (WGS) entry which is preliminary data.</text>
</comment>
<dbReference type="Gene3D" id="3.40.50.1000">
    <property type="entry name" value="HAD superfamily/HAD-like"/>
    <property type="match status" value="1"/>
</dbReference>
<dbReference type="InterPro" id="IPR000150">
    <property type="entry name" value="Cof"/>
</dbReference>
<proteinExistence type="predicted"/>
<dbReference type="PANTHER" id="PTHR10000">
    <property type="entry name" value="PHOSPHOSERINE PHOSPHATASE"/>
    <property type="match status" value="1"/>
</dbReference>
<reference evidence="1 2" key="1">
    <citation type="submission" date="2018-08" db="EMBL/GenBank/DDBJ databases">
        <title>Genomic Encyclopedia of Type Strains, Phase IV (KMG-IV): sequencing the most valuable type-strain genomes for metagenomic binning, comparative biology and taxonomic classification.</title>
        <authorList>
            <person name="Goeker M."/>
        </authorList>
    </citation>
    <scope>NUCLEOTIDE SEQUENCE [LARGE SCALE GENOMIC DNA]</scope>
    <source>
        <strain evidence="1 2">DSM 23923</strain>
    </source>
</reference>
<dbReference type="SUPFAM" id="SSF56784">
    <property type="entry name" value="HAD-like"/>
    <property type="match status" value="1"/>
</dbReference>
<dbReference type="GO" id="GO:0000287">
    <property type="term" value="F:magnesium ion binding"/>
    <property type="evidence" value="ECO:0007669"/>
    <property type="project" value="TreeGrafter"/>
</dbReference>
<dbReference type="GO" id="GO:0005829">
    <property type="term" value="C:cytosol"/>
    <property type="evidence" value="ECO:0007669"/>
    <property type="project" value="TreeGrafter"/>
</dbReference>
<dbReference type="RefSeq" id="WP_116225231.1">
    <property type="nucleotide sequence ID" value="NZ_AP018437.1"/>
</dbReference>